<feature type="domain" description="Mechanosensitive ion channel MscS" evidence="6">
    <location>
        <begin position="268"/>
        <end position="335"/>
    </location>
</feature>
<keyword evidence="3 5" id="KW-1133">Transmembrane helix</keyword>
<keyword evidence="2 5" id="KW-0812">Transmembrane</keyword>
<evidence type="ECO:0000256" key="5">
    <source>
        <dbReference type="SAM" id="Phobius"/>
    </source>
</evidence>
<protein>
    <submittedName>
        <fullName evidence="7">Low conductance mechanosensitive channel YnaI</fullName>
    </submittedName>
</protein>
<comment type="subcellular location">
    <subcellularLocation>
        <location evidence="1">Membrane</location>
    </subcellularLocation>
</comment>
<proteinExistence type="predicted"/>
<dbReference type="OrthoDB" id="567160at2759"/>
<dbReference type="AlphaFoldDB" id="A0A5J4YUV7"/>
<dbReference type="InterPro" id="IPR006685">
    <property type="entry name" value="MscS_channel_2nd"/>
</dbReference>
<dbReference type="PANTHER" id="PTHR30566">
    <property type="entry name" value="YNAI-RELATED MECHANOSENSITIVE ION CHANNEL"/>
    <property type="match status" value="1"/>
</dbReference>
<dbReference type="PANTHER" id="PTHR30566:SF5">
    <property type="entry name" value="MECHANOSENSITIVE ION CHANNEL PROTEIN 1, MITOCHONDRIAL-RELATED"/>
    <property type="match status" value="1"/>
</dbReference>
<evidence type="ECO:0000256" key="4">
    <source>
        <dbReference type="ARBA" id="ARBA00023136"/>
    </source>
</evidence>
<dbReference type="Gene3D" id="1.10.287.1260">
    <property type="match status" value="1"/>
</dbReference>
<evidence type="ECO:0000313" key="7">
    <source>
        <dbReference type="EMBL" id="KAA8494740.1"/>
    </source>
</evidence>
<organism evidence="7 8">
    <name type="scientific">Porphyridium purpureum</name>
    <name type="common">Red alga</name>
    <name type="synonym">Porphyridium cruentum</name>
    <dbReference type="NCBI Taxonomy" id="35688"/>
    <lineage>
        <taxon>Eukaryota</taxon>
        <taxon>Rhodophyta</taxon>
        <taxon>Bangiophyceae</taxon>
        <taxon>Porphyridiales</taxon>
        <taxon>Porphyridiaceae</taxon>
        <taxon>Porphyridium</taxon>
    </lineage>
</organism>
<evidence type="ECO:0000259" key="6">
    <source>
        <dbReference type="Pfam" id="PF00924"/>
    </source>
</evidence>
<comment type="caution">
    <text evidence="7">The sequence shown here is derived from an EMBL/GenBank/DDBJ whole genome shotgun (WGS) entry which is preliminary data.</text>
</comment>
<evidence type="ECO:0000313" key="8">
    <source>
        <dbReference type="Proteomes" id="UP000324585"/>
    </source>
</evidence>
<accession>A0A5J4YUV7</accession>
<keyword evidence="4 5" id="KW-0472">Membrane</keyword>
<evidence type="ECO:0000256" key="1">
    <source>
        <dbReference type="ARBA" id="ARBA00004370"/>
    </source>
</evidence>
<dbReference type="Pfam" id="PF00924">
    <property type="entry name" value="MS_channel_2nd"/>
    <property type="match status" value="1"/>
</dbReference>
<evidence type="ECO:0000256" key="2">
    <source>
        <dbReference type="ARBA" id="ARBA00022692"/>
    </source>
</evidence>
<feature type="transmembrane region" description="Helical" evidence="5">
    <location>
        <begin position="176"/>
        <end position="196"/>
    </location>
</feature>
<dbReference type="EMBL" id="VRMN01000004">
    <property type="protein sequence ID" value="KAA8494740.1"/>
    <property type="molecule type" value="Genomic_DNA"/>
</dbReference>
<dbReference type="GO" id="GO:0016020">
    <property type="term" value="C:membrane"/>
    <property type="evidence" value="ECO:0007669"/>
    <property type="project" value="UniProtKB-SubCell"/>
</dbReference>
<dbReference type="Proteomes" id="UP000324585">
    <property type="component" value="Unassembled WGS sequence"/>
</dbReference>
<evidence type="ECO:0000256" key="3">
    <source>
        <dbReference type="ARBA" id="ARBA00022989"/>
    </source>
</evidence>
<name>A0A5J4YUV7_PORPP</name>
<gene>
    <name evidence="7" type="ORF">FVE85_2981</name>
</gene>
<dbReference type="Gene3D" id="2.30.30.60">
    <property type="match status" value="1"/>
</dbReference>
<dbReference type="InterPro" id="IPR023408">
    <property type="entry name" value="MscS_beta-dom_sf"/>
</dbReference>
<keyword evidence="8" id="KW-1185">Reference proteome</keyword>
<dbReference type="InterPro" id="IPR010920">
    <property type="entry name" value="LSM_dom_sf"/>
</dbReference>
<sequence length="492" mass="53897">MAVSLSPAFVAPGISRVARKRDGFGGKSNIRVGLNHVRGTRPAHGRRASKVLVPRMALGVAWSQVTPSQLSTVIRTVAHRAFVQGPQKFPSSLADFWVVVFIYVLDKVQFQTAHELYARFMRRFFPHVFVPRWKDSIFYMLEGVFEALSLVLLSAFVVKFAASLMLYGGIHIPEPAIVGARWCSIGTVVIAARLLIRVKQIFLSRRRKGSGFFALPGRALFVGQLGDYIIRLLAVLTIADIGGVPLRSVLTVGGFGSVVLGLAVRQLAENALAGVALMSEQMFRIGDVVQSKDGSIFGFVREVGWTQTRIERLDSSVQFVPNSELAKQTVTNLSRMTMRKVEAKLGVRLNDASKVEGIVSQIRKLIAATPGVMTSKSVRVFMDGVENEAIVISIAFYTIDADIDSASQLKQDVLLKSFQIIKDRGASVCQLGPHFYPCHWEQNPPGMKRARSFEHCCIPSSKAGYEPRAWATPADPSATALDTPLCSGSYAV</sequence>
<dbReference type="SUPFAM" id="SSF50182">
    <property type="entry name" value="Sm-like ribonucleoproteins"/>
    <property type="match status" value="1"/>
</dbReference>
<feature type="transmembrane region" description="Helical" evidence="5">
    <location>
        <begin position="147"/>
        <end position="170"/>
    </location>
</feature>
<dbReference type="GO" id="GO:0055085">
    <property type="term" value="P:transmembrane transport"/>
    <property type="evidence" value="ECO:0007669"/>
    <property type="project" value="InterPro"/>
</dbReference>
<reference evidence="8" key="1">
    <citation type="journal article" date="2019" name="Nat. Commun.">
        <title>Expansion of phycobilisome linker gene families in mesophilic red algae.</title>
        <authorList>
            <person name="Lee J."/>
            <person name="Kim D."/>
            <person name="Bhattacharya D."/>
            <person name="Yoon H.S."/>
        </authorList>
    </citation>
    <scope>NUCLEOTIDE SEQUENCE [LARGE SCALE GENOMIC DNA]</scope>
    <source>
        <strain evidence="8">CCMP 1328</strain>
    </source>
</reference>